<proteinExistence type="predicted"/>
<feature type="compositionally biased region" description="Basic and acidic residues" evidence="1">
    <location>
        <begin position="84"/>
        <end position="118"/>
    </location>
</feature>
<organism evidence="2 3">
    <name type="scientific">Durusdinium trenchii</name>
    <dbReference type="NCBI Taxonomy" id="1381693"/>
    <lineage>
        <taxon>Eukaryota</taxon>
        <taxon>Sar</taxon>
        <taxon>Alveolata</taxon>
        <taxon>Dinophyceae</taxon>
        <taxon>Suessiales</taxon>
        <taxon>Symbiodiniaceae</taxon>
        <taxon>Durusdinium</taxon>
    </lineage>
</organism>
<keyword evidence="3" id="KW-1185">Reference proteome</keyword>
<evidence type="ECO:0000313" key="2">
    <source>
        <dbReference type="EMBL" id="CAK9031350.1"/>
    </source>
</evidence>
<feature type="region of interest" description="Disordered" evidence="1">
    <location>
        <begin position="553"/>
        <end position="572"/>
    </location>
</feature>
<protein>
    <recommendedName>
        <fullName evidence="4">RING-type domain-containing protein</fullName>
    </recommendedName>
</protein>
<evidence type="ECO:0008006" key="4">
    <source>
        <dbReference type="Google" id="ProtNLM"/>
    </source>
</evidence>
<dbReference type="EMBL" id="CAXAMM010013425">
    <property type="protein sequence ID" value="CAK9031350.1"/>
    <property type="molecule type" value="Genomic_DNA"/>
</dbReference>
<name>A0ABP0KX17_9DINO</name>
<feature type="compositionally biased region" description="Basic residues" evidence="1">
    <location>
        <begin position="556"/>
        <end position="572"/>
    </location>
</feature>
<evidence type="ECO:0000256" key="1">
    <source>
        <dbReference type="SAM" id="MobiDB-lite"/>
    </source>
</evidence>
<gene>
    <name evidence="2" type="ORF">SCF082_LOCUS19606</name>
</gene>
<comment type="caution">
    <text evidence="2">The sequence shown here is derived from an EMBL/GenBank/DDBJ whole genome shotgun (WGS) entry which is preliminary data.</text>
</comment>
<feature type="region of interest" description="Disordered" evidence="1">
    <location>
        <begin position="22"/>
        <end position="131"/>
    </location>
</feature>
<evidence type="ECO:0000313" key="3">
    <source>
        <dbReference type="Proteomes" id="UP001642464"/>
    </source>
</evidence>
<feature type="compositionally biased region" description="Polar residues" evidence="1">
    <location>
        <begin position="35"/>
        <end position="44"/>
    </location>
</feature>
<dbReference type="SUPFAM" id="SSF57850">
    <property type="entry name" value="RING/U-box"/>
    <property type="match status" value="1"/>
</dbReference>
<accession>A0ABP0KX17</accession>
<reference evidence="2 3" key="1">
    <citation type="submission" date="2024-02" db="EMBL/GenBank/DDBJ databases">
        <authorList>
            <person name="Chen Y."/>
            <person name="Shah S."/>
            <person name="Dougan E. K."/>
            <person name="Thang M."/>
            <person name="Chan C."/>
        </authorList>
    </citation>
    <scope>NUCLEOTIDE SEQUENCE [LARGE SCALE GENOMIC DNA]</scope>
</reference>
<sequence length="572" mass="61681">MSPHFSSPDWFATVRACQCVQPPSLRSGDGIDQTRAVNLQSSLRFSHPGDPDFGGDGGATSSSSSKGPVHHPSAEAAAVASSGKLEEKEAKETSKDAEMVPVEGDDKPEKPEVLEKAAEAPAAPEAEDGVPEADVAMPAAPDSETPFGDSVLAAVVPQDVFDEYLQIRIKVAEQSIQEHFEKENSAKIDELKEKLAKATGSSEQLELDKHRLKVIDEIFTLKCPRCAMAFLDYDNCSAITCAACKCGFCSYCLEDCGKDAHQHFYKNGSKCPHEGGPLFIAYNLWQEYQNRRKERLLCEFLASLPEDTRKKVADLISPDAKDLGIEVPEDLTAASLVPEAHGIQRLKISVPQRLRRRLLELKKDCPTTVELKIPDPKEKVCVGGIGFGAIMAFKALGTVMVGGKKNLAAHLPANHPVKIEDEWVCCRGGKKSAIPGQGFIKARHVTGPLTPGKKATLLEANGHGSVMVRKNAVQDEGKNALGFLDDGMQVEVMTHWFECSWEGAGPSKRGFIQAQCIPENDVSLKGPTEDCSAALTMLQEKLGIEIETFSLGGGKPKAKAKAKAKGKAKAKA</sequence>
<dbReference type="Proteomes" id="UP001642464">
    <property type="component" value="Unassembled WGS sequence"/>
</dbReference>